<dbReference type="GeneID" id="97346209"/>
<proteinExistence type="predicted"/>
<reference evidence="1 2" key="1">
    <citation type="submission" date="2021-03" db="EMBL/GenBank/DDBJ databases">
        <title>Sequencing the genomes of 1000 actinobacteria strains.</title>
        <authorList>
            <person name="Klenk H.-P."/>
        </authorList>
    </citation>
    <scope>NUCLEOTIDE SEQUENCE [LARGE SCALE GENOMIC DNA]</scope>
    <source>
        <strain evidence="1 2">DSM 40843</strain>
    </source>
</reference>
<evidence type="ECO:0000313" key="1">
    <source>
        <dbReference type="EMBL" id="MBP2357670.1"/>
    </source>
</evidence>
<gene>
    <name evidence="1" type="ORF">JOF59_000070</name>
</gene>
<keyword evidence="2" id="KW-1185">Reference proteome</keyword>
<name>A0ABS4V177_9ACTN</name>
<organism evidence="1 2">
    <name type="scientific">Streptomyces clavifer</name>
    <dbReference type="NCBI Taxonomy" id="68188"/>
    <lineage>
        <taxon>Bacteria</taxon>
        <taxon>Bacillati</taxon>
        <taxon>Actinomycetota</taxon>
        <taxon>Actinomycetes</taxon>
        <taxon>Kitasatosporales</taxon>
        <taxon>Streptomycetaceae</taxon>
        <taxon>Streptomyces</taxon>
    </lineage>
</organism>
<accession>A0ABS4V177</accession>
<dbReference type="EMBL" id="JAGINS010000001">
    <property type="protein sequence ID" value="MBP2357670.1"/>
    <property type="molecule type" value="Genomic_DNA"/>
</dbReference>
<evidence type="ECO:0000313" key="2">
    <source>
        <dbReference type="Proteomes" id="UP001519311"/>
    </source>
</evidence>
<dbReference type="Proteomes" id="UP001519311">
    <property type="component" value="Unassembled WGS sequence"/>
</dbReference>
<protein>
    <submittedName>
        <fullName evidence="1">Uncharacterized protein</fullName>
    </submittedName>
</protein>
<comment type="caution">
    <text evidence="1">The sequence shown here is derived from an EMBL/GenBank/DDBJ whole genome shotgun (WGS) entry which is preliminary data.</text>
</comment>
<sequence>MLGPGATIAGPAADELRNSSLPDTAVDRLTTNFLKTELELGRCLRHPAEGSCECDLYLTCATFVTTPEYVLRLRALREVEQTLATDAAPRSWDRGVERHRCTSDRIDELLVELGQPARSEASADSFRA</sequence>
<dbReference type="RefSeq" id="WP_209469242.1">
    <property type="nucleotide sequence ID" value="NZ_BMWJ01000018.1"/>
</dbReference>